<dbReference type="Pfam" id="PF01243">
    <property type="entry name" value="PNPOx_N"/>
    <property type="match status" value="1"/>
</dbReference>
<comment type="caution">
    <text evidence="2">The sequence shown here is derived from an EMBL/GenBank/DDBJ whole genome shotgun (WGS) entry which is preliminary data.</text>
</comment>
<dbReference type="InterPro" id="IPR011576">
    <property type="entry name" value="Pyridox_Oxase_N"/>
</dbReference>
<dbReference type="EMBL" id="JAGSOV010000011">
    <property type="protein sequence ID" value="MCO1654555.1"/>
    <property type="molecule type" value="Genomic_DNA"/>
</dbReference>
<dbReference type="PANTHER" id="PTHR42815:SF2">
    <property type="entry name" value="FAD-BINDING, PUTATIVE (AFU_ORTHOLOGUE AFUA_6G07600)-RELATED"/>
    <property type="match status" value="1"/>
</dbReference>
<evidence type="ECO:0000259" key="1">
    <source>
        <dbReference type="Pfam" id="PF01243"/>
    </source>
</evidence>
<reference evidence="2" key="1">
    <citation type="submission" date="2021-04" db="EMBL/GenBank/DDBJ databases">
        <title>Pseudonocardia sp. nov., isolated from sandy soil of mangrove forest.</title>
        <authorList>
            <person name="Zan Z."/>
            <person name="Huang R."/>
            <person name="Liu W."/>
        </authorList>
    </citation>
    <scope>NUCLEOTIDE SEQUENCE</scope>
    <source>
        <strain evidence="2">S2-4</strain>
    </source>
</reference>
<dbReference type="InterPro" id="IPR024029">
    <property type="entry name" value="Pyridox_Oxase_FMN-dep"/>
</dbReference>
<dbReference type="PANTHER" id="PTHR42815">
    <property type="entry name" value="FAD-BINDING, PUTATIVE (AFU_ORTHOLOGUE AFUA_6G07600)-RELATED"/>
    <property type="match status" value="1"/>
</dbReference>
<dbReference type="InterPro" id="IPR012349">
    <property type="entry name" value="Split_barrel_FMN-bd"/>
</dbReference>
<keyword evidence="3" id="KW-1185">Reference proteome</keyword>
<dbReference type="Gene3D" id="2.30.110.10">
    <property type="entry name" value="Electron Transport, Fmn-binding Protein, Chain A"/>
    <property type="match status" value="1"/>
</dbReference>
<feature type="domain" description="Pyridoxamine 5'-phosphate oxidase N-terminal" evidence="1">
    <location>
        <begin position="31"/>
        <end position="134"/>
    </location>
</feature>
<proteinExistence type="predicted"/>
<accession>A0ABT0ZUZ7</accession>
<dbReference type="NCBIfam" id="TIGR04025">
    <property type="entry name" value="PPOX_FMN_DR2398"/>
    <property type="match status" value="1"/>
</dbReference>
<dbReference type="RefSeq" id="WP_252436173.1">
    <property type="nucleotide sequence ID" value="NZ_JAGSOV010000011.1"/>
</dbReference>
<evidence type="ECO:0000313" key="3">
    <source>
        <dbReference type="Proteomes" id="UP001165283"/>
    </source>
</evidence>
<dbReference type="Proteomes" id="UP001165283">
    <property type="component" value="Unassembled WGS sequence"/>
</dbReference>
<dbReference type="SUPFAM" id="SSF50475">
    <property type="entry name" value="FMN-binding split barrel"/>
    <property type="match status" value="1"/>
</dbReference>
<evidence type="ECO:0000313" key="2">
    <source>
        <dbReference type="EMBL" id="MCO1654555.1"/>
    </source>
</evidence>
<protein>
    <submittedName>
        <fullName evidence="2">Pyridoxamine 5'-phosphate oxidase family protein</fullName>
    </submittedName>
</protein>
<organism evidence="2 3">
    <name type="scientific">Pseudonocardia humida</name>
    <dbReference type="NCBI Taxonomy" id="2800819"/>
    <lineage>
        <taxon>Bacteria</taxon>
        <taxon>Bacillati</taxon>
        <taxon>Actinomycetota</taxon>
        <taxon>Actinomycetes</taxon>
        <taxon>Pseudonocardiales</taxon>
        <taxon>Pseudonocardiaceae</taxon>
        <taxon>Pseudonocardia</taxon>
    </lineage>
</organism>
<name>A0ABT0ZUZ7_9PSEU</name>
<sequence length="206" mass="21992">MTSVITTSAELRSLVAEPHPAVAGKAVSRIDDTSRRFLESSPFFLLATTAADGTCDVSPRGDPPGRGALVLDEHTIAIADRKGNRRLDSLTNILQNPRVGLLFLVPGYGDTLRLNGTARIVTGAPYLERMAVRGSVPVLAVEVLVEELFLHCAKAFARSSLWNAASWPERAAVPTAGEIVRGQRGAEVSAAAVDEMLARDVATNQY</sequence>
<gene>
    <name evidence="2" type="ORF">KDL28_05745</name>
</gene>